<dbReference type="GO" id="GO:0004519">
    <property type="term" value="F:endonuclease activity"/>
    <property type="evidence" value="ECO:0007669"/>
    <property type="project" value="UniProtKB-KW"/>
</dbReference>
<feature type="domain" description="DUF559" evidence="8">
    <location>
        <begin position="106"/>
        <end position="147"/>
    </location>
</feature>
<keyword evidence="2 9" id="KW-0255">Endonuclease</keyword>
<dbReference type="CDD" id="cd00221">
    <property type="entry name" value="Vsr"/>
    <property type="match status" value="1"/>
</dbReference>
<keyword evidence="10" id="KW-1185">Reference proteome</keyword>
<dbReference type="Pfam" id="PF04480">
    <property type="entry name" value="DUF559"/>
    <property type="match status" value="1"/>
</dbReference>
<dbReference type="Pfam" id="PF03852">
    <property type="entry name" value="Vsr"/>
    <property type="match status" value="1"/>
</dbReference>
<dbReference type="RefSeq" id="WP_373654567.1">
    <property type="nucleotide sequence ID" value="NZ_JBGUAW010000002.1"/>
</dbReference>
<feature type="compositionally biased region" description="Basic and acidic residues" evidence="7">
    <location>
        <begin position="1"/>
        <end position="21"/>
    </location>
</feature>
<protein>
    <submittedName>
        <fullName evidence="9">Very short patch repair endonuclease</fullName>
    </submittedName>
</protein>
<comment type="caution">
    <text evidence="9">The sequence shown here is derived from an EMBL/GenBank/DDBJ whole genome shotgun (WGS) entry which is preliminary data.</text>
</comment>
<gene>
    <name evidence="9" type="ORF">ACERLL_02935</name>
</gene>
<dbReference type="InterPro" id="IPR007569">
    <property type="entry name" value="DUF559"/>
</dbReference>
<keyword evidence="1" id="KW-0540">Nuclease</keyword>
<dbReference type="SUPFAM" id="SSF52980">
    <property type="entry name" value="Restriction endonuclease-like"/>
    <property type="match status" value="1"/>
</dbReference>
<evidence type="ECO:0000256" key="6">
    <source>
        <dbReference type="ARBA" id="ARBA00029466"/>
    </source>
</evidence>
<dbReference type="Proteomes" id="UP001575181">
    <property type="component" value="Unassembled WGS sequence"/>
</dbReference>
<name>A0ABV4TT87_9GAMM</name>
<reference evidence="9 10" key="1">
    <citation type="submission" date="2024-08" db="EMBL/GenBank/DDBJ databases">
        <title>Whole-genome sequencing of halo(alkali)philic microorganisms from hypersaline lakes.</title>
        <authorList>
            <person name="Sorokin D.Y."/>
            <person name="Merkel A.Y."/>
            <person name="Messina E."/>
            <person name="Yakimov M."/>
        </authorList>
    </citation>
    <scope>NUCLEOTIDE SEQUENCE [LARGE SCALE GENOMIC DNA]</scope>
    <source>
        <strain evidence="9 10">Cl-TMA</strain>
    </source>
</reference>
<evidence type="ECO:0000313" key="10">
    <source>
        <dbReference type="Proteomes" id="UP001575181"/>
    </source>
</evidence>
<dbReference type="NCBIfam" id="TIGR00632">
    <property type="entry name" value="vsr"/>
    <property type="match status" value="1"/>
</dbReference>
<dbReference type="InterPro" id="IPR004603">
    <property type="entry name" value="DNA_mismatch_endonuc_vsr"/>
</dbReference>
<evidence type="ECO:0000256" key="4">
    <source>
        <dbReference type="ARBA" id="ARBA00022801"/>
    </source>
</evidence>
<feature type="region of interest" description="Disordered" evidence="7">
    <location>
        <begin position="1"/>
        <end position="31"/>
    </location>
</feature>
<accession>A0ABV4TT87</accession>
<evidence type="ECO:0000256" key="2">
    <source>
        <dbReference type="ARBA" id="ARBA00022759"/>
    </source>
</evidence>
<evidence type="ECO:0000256" key="1">
    <source>
        <dbReference type="ARBA" id="ARBA00022722"/>
    </source>
</evidence>
<keyword evidence="3" id="KW-0227">DNA damage</keyword>
<evidence type="ECO:0000256" key="7">
    <source>
        <dbReference type="SAM" id="MobiDB-lite"/>
    </source>
</evidence>
<evidence type="ECO:0000256" key="3">
    <source>
        <dbReference type="ARBA" id="ARBA00022763"/>
    </source>
</evidence>
<sequence>MGDQRKAPRFDDRRPASEHASKAKRKNRRTDTRAEMLLRKALWARGARYRLHARDLPGKPDLVFRGKRVAVFVDGDFWHGRDWEKNREKVARRSNGDYWVAKIEYNMERDRHQTKALEALGWTVLRFWETDVKKDLQEAVEAVLAAIASRNPGGG</sequence>
<dbReference type="Gene3D" id="3.40.960.10">
    <property type="entry name" value="VSR Endonuclease"/>
    <property type="match status" value="1"/>
</dbReference>
<keyword evidence="5" id="KW-0234">DNA repair</keyword>
<evidence type="ECO:0000313" key="9">
    <source>
        <dbReference type="EMBL" id="MFA9459780.1"/>
    </source>
</evidence>
<evidence type="ECO:0000256" key="5">
    <source>
        <dbReference type="ARBA" id="ARBA00023204"/>
    </source>
</evidence>
<comment type="similarity">
    <text evidence="6">Belongs to the Vsr family.</text>
</comment>
<keyword evidence="4" id="KW-0378">Hydrolase</keyword>
<dbReference type="EMBL" id="JBGUAW010000002">
    <property type="protein sequence ID" value="MFA9459780.1"/>
    <property type="molecule type" value="Genomic_DNA"/>
</dbReference>
<proteinExistence type="inferred from homology"/>
<organism evidence="9 10">
    <name type="scientific">Thiohalorhabdus methylotrophus</name>
    <dbReference type="NCBI Taxonomy" id="3242694"/>
    <lineage>
        <taxon>Bacteria</taxon>
        <taxon>Pseudomonadati</taxon>
        <taxon>Pseudomonadota</taxon>
        <taxon>Gammaproteobacteria</taxon>
        <taxon>Thiohalorhabdales</taxon>
        <taxon>Thiohalorhabdaceae</taxon>
        <taxon>Thiohalorhabdus</taxon>
    </lineage>
</organism>
<evidence type="ECO:0000259" key="8">
    <source>
        <dbReference type="Pfam" id="PF04480"/>
    </source>
</evidence>
<dbReference type="InterPro" id="IPR011335">
    <property type="entry name" value="Restrct_endonuc-II-like"/>
</dbReference>